<dbReference type="InterPro" id="IPR013783">
    <property type="entry name" value="Ig-like_fold"/>
</dbReference>
<dbReference type="Ensembl" id="ENSNPET00000008083.1">
    <property type="protein sequence ID" value="ENSNPEP00000007882.1"/>
    <property type="gene ID" value="ENSNPEG00000005915.1"/>
</dbReference>
<evidence type="ECO:0000313" key="8">
    <source>
        <dbReference type="Proteomes" id="UP000694420"/>
    </source>
</evidence>
<comment type="subcellular location">
    <subcellularLocation>
        <location evidence="1">Membrane</location>
    </subcellularLocation>
</comment>
<dbReference type="InterPro" id="IPR013106">
    <property type="entry name" value="Ig_V-set"/>
</dbReference>
<keyword evidence="3" id="KW-0472">Membrane</keyword>
<evidence type="ECO:0000256" key="2">
    <source>
        <dbReference type="ARBA" id="ARBA00022729"/>
    </source>
</evidence>
<feature type="chain" id="PRO_5034006598" description="Immunoglobulin V-set domain-containing protein" evidence="5">
    <location>
        <begin position="17"/>
        <end position="189"/>
    </location>
</feature>
<evidence type="ECO:0000256" key="1">
    <source>
        <dbReference type="ARBA" id="ARBA00004370"/>
    </source>
</evidence>
<name>A0A8C6YZS7_NOTPE</name>
<dbReference type="PANTHER" id="PTHR12080">
    <property type="entry name" value="SIGNALING LYMPHOCYTIC ACTIVATION MOLECULE"/>
    <property type="match status" value="1"/>
</dbReference>
<evidence type="ECO:0000313" key="7">
    <source>
        <dbReference type="Ensembl" id="ENSNPEP00000007882.1"/>
    </source>
</evidence>
<dbReference type="InterPro" id="IPR015631">
    <property type="entry name" value="CD2/SLAM_rcpt"/>
</dbReference>
<evidence type="ECO:0000259" key="6">
    <source>
        <dbReference type="Pfam" id="PF07686"/>
    </source>
</evidence>
<dbReference type="InterPro" id="IPR036179">
    <property type="entry name" value="Ig-like_dom_sf"/>
</dbReference>
<sequence>MLLIWTFLLSAGENLALIVEIPQDLINGTVGQSVLLPISYKFNNISLFPLAIQWAFNNPSNWVISCTVHNCSVGPDGVLKNCSASYFSHNTYRGRVVLFPENASLLLRDLQLSDSGVYIVTFKQQILTKNITLTVHSPHFNLKNPGECDFPKMCCNYCSCSFRKHTTFSFKCQTTMIHRREVQDRSLST</sequence>
<evidence type="ECO:0000256" key="5">
    <source>
        <dbReference type="SAM" id="SignalP"/>
    </source>
</evidence>
<reference evidence="7" key="2">
    <citation type="submission" date="2025-09" db="UniProtKB">
        <authorList>
            <consortium name="Ensembl"/>
        </authorList>
    </citation>
    <scope>IDENTIFICATION</scope>
</reference>
<dbReference type="GO" id="GO:0005911">
    <property type="term" value="C:cell-cell junction"/>
    <property type="evidence" value="ECO:0007669"/>
    <property type="project" value="TreeGrafter"/>
</dbReference>
<keyword evidence="2 5" id="KW-0732">Signal</keyword>
<evidence type="ECO:0000256" key="4">
    <source>
        <dbReference type="ARBA" id="ARBA00023180"/>
    </source>
</evidence>
<dbReference type="Proteomes" id="UP000694420">
    <property type="component" value="Unplaced"/>
</dbReference>
<dbReference type="SUPFAM" id="SSF48726">
    <property type="entry name" value="Immunoglobulin"/>
    <property type="match status" value="1"/>
</dbReference>
<keyword evidence="4" id="KW-0325">Glycoprotein</keyword>
<keyword evidence="8" id="KW-1185">Reference proteome</keyword>
<proteinExistence type="predicted"/>
<evidence type="ECO:0000256" key="3">
    <source>
        <dbReference type="ARBA" id="ARBA00023136"/>
    </source>
</evidence>
<dbReference type="AlphaFoldDB" id="A0A8C6YZS7"/>
<dbReference type="PANTHER" id="PTHR12080:SF59">
    <property type="entry name" value="HEPATIC AND GLIAL CELL ADHESION MOLECULE"/>
    <property type="match status" value="1"/>
</dbReference>
<organism evidence="7 8">
    <name type="scientific">Nothoprocta perdicaria</name>
    <name type="common">Chilean tinamou</name>
    <name type="synonym">Crypturus perdicarius</name>
    <dbReference type="NCBI Taxonomy" id="30464"/>
    <lineage>
        <taxon>Eukaryota</taxon>
        <taxon>Metazoa</taxon>
        <taxon>Chordata</taxon>
        <taxon>Craniata</taxon>
        <taxon>Vertebrata</taxon>
        <taxon>Euteleostomi</taxon>
        <taxon>Archelosauria</taxon>
        <taxon>Archosauria</taxon>
        <taxon>Dinosauria</taxon>
        <taxon>Saurischia</taxon>
        <taxon>Theropoda</taxon>
        <taxon>Coelurosauria</taxon>
        <taxon>Aves</taxon>
        <taxon>Palaeognathae</taxon>
        <taxon>Tinamiformes</taxon>
        <taxon>Tinamidae</taxon>
        <taxon>Nothoprocta</taxon>
    </lineage>
</organism>
<reference evidence="7" key="1">
    <citation type="submission" date="2025-08" db="UniProtKB">
        <authorList>
            <consortium name="Ensembl"/>
        </authorList>
    </citation>
    <scope>IDENTIFICATION</scope>
</reference>
<feature type="domain" description="Immunoglobulin V-set" evidence="6">
    <location>
        <begin position="26"/>
        <end position="136"/>
    </location>
</feature>
<protein>
    <recommendedName>
        <fullName evidence="6">Immunoglobulin V-set domain-containing protein</fullName>
    </recommendedName>
</protein>
<dbReference type="GO" id="GO:0016020">
    <property type="term" value="C:membrane"/>
    <property type="evidence" value="ECO:0007669"/>
    <property type="project" value="UniProtKB-SubCell"/>
</dbReference>
<accession>A0A8C6YZS7</accession>
<dbReference type="Gene3D" id="2.60.40.10">
    <property type="entry name" value="Immunoglobulins"/>
    <property type="match status" value="1"/>
</dbReference>
<dbReference type="Pfam" id="PF07686">
    <property type="entry name" value="V-set"/>
    <property type="match status" value="1"/>
</dbReference>
<feature type="signal peptide" evidence="5">
    <location>
        <begin position="1"/>
        <end position="16"/>
    </location>
</feature>